<dbReference type="AlphaFoldDB" id="X1D530"/>
<dbReference type="InterPro" id="IPR000209">
    <property type="entry name" value="Peptidase_S8/S53_dom"/>
</dbReference>
<dbReference type="CDD" id="cd04847">
    <property type="entry name" value="Peptidases_S8_Subtilisin_like_2"/>
    <property type="match status" value="1"/>
</dbReference>
<dbReference type="InterPro" id="IPR050131">
    <property type="entry name" value="Peptidase_S8_subtilisin-like"/>
</dbReference>
<dbReference type="GO" id="GO:0004252">
    <property type="term" value="F:serine-type endopeptidase activity"/>
    <property type="evidence" value="ECO:0007669"/>
    <property type="project" value="InterPro"/>
</dbReference>
<dbReference type="InterPro" id="IPR036852">
    <property type="entry name" value="Peptidase_S8/S53_dom_sf"/>
</dbReference>
<feature type="non-terminal residue" evidence="6">
    <location>
        <position position="254"/>
    </location>
</feature>
<protein>
    <recommendedName>
        <fullName evidence="5">Peptidase S8/S53 domain-containing protein</fullName>
    </recommendedName>
</protein>
<name>X1D530_9ZZZZ</name>
<dbReference type="SUPFAM" id="SSF52743">
    <property type="entry name" value="Subtilisin-like"/>
    <property type="match status" value="1"/>
</dbReference>
<sequence>TSTPFRLPDKDVIAPSDVRVSIFDGGLPNTPDIGRWIDYHEPRGIGTANSNFCDHGLAVTGVLLFGHLDGILPQPLCKIRHVRVLDNNTGSDLEYIDVLDRIIAHINDGYEFLNISVGPGMSIDDDEITAWTAEIDSRLAGGRIFATVAAGNDGERDNTAGLDRIQPPSDGVNVVCVGASDSQDNSWSRAAYSCRGPGRSPGLVKPDGVSFGGSQRQPFKILGRNGTICDAQGTSFASPYALRSAVLVRTQLGN</sequence>
<dbReference type="Gene3D" id="3.40.50.200">
    <property type="entry name" value="Peptidase S8/S53 domain"/>
    <property type="match status" value="1"/>
</dbReference>
<keyword evidence="2" id="KW-0645">Protease</keyword>
<dbReference type="EMBL" id="BART01031583">
    <property type="protein sequence ID" value="GAH15861.1"/>
    <property type="molecule type" value="Genomic_DNA"/>
</dbReference>
<dbReference type="InterPro" id="IPR034074">
    <property type="entry name" value="Y4bN_pept_dom"/>
</dbReference>
<reference evidence="6" key="1">
    <citation type="journal article" date="2014" name="Front. Microbiol.">
        <title>High frequency of phylogenetically diverse reductive dehalogenase-homologous genes in deep subseafloor sedimentary metagenomes.</title>
        <authorList>
            <person name="Kawai M."/>
            <person name="Futagami T."/>
            <person name="Toyoda A."/>
            <person name="Takaki Y."/>
            <person name="Nishi S."/>
            <person name="Hori S."/>
            <person name="Arai W."/>
            <person name="Tsubouchi T."/>
            <person name="Morono Y."/>
            <person name="Uchiyama I."/>
            <person name="Ito T."/>
            <person name="Fujiyama A."/>
            <person name="Inagaki F."/>
            <person name="Takami H."/>
        </authorList>
    </citation>
    <scope>NUCLEOTIDE SEQUENCE</scope>
    <source>
        <strain evidence="6">Expedition CK06-06</strain>
    </source>
</reference>
<evidence type="ECO:0000256" key="1">
    <source>
        <dbReference type="ARBA" id="ARBA00011073"/>
    </source>
</evidence>
<dbReference type="PANTHER" id="PTHR43806:SF11">
    <property type="entry name" value="CEREVISIN-RELATED"/>
    <property type="match status" value="1"/>
</dbReference>
<comment type="caution">
    <text evidence="6">The sequence shown here is derived from an EMBL/GenBank/DDBJ whole genome shotgun (WGS) entry which is preliminary data.</text>
</comment>
<dbReference type="PROSITE" id="PS51892">
    <property type="entry name" value="SUBTILASE"/>
    <property type="match status" value="1"/>
</dbReference>
<organism evidence="6">
    <name type="scientific">marine sediment metagenome</name>
    <dbReference type="NCBI Taxonomy" id="412755"/>
    <lineage>
        <taxon>unclassified sequences</taxon>
        <taxon>metagenomes</taxon>
        <taxon>ecological metagenomes</taxon>
    </lineage>
</organism>
<accession>X1D530</accession>
<feature type="non-terminal residue" evidence="6">
    <location>
        <position position="1"/>
    </location>
</feature>
<keyword evidence="4" id="KW-0720">Serine protease</keyword>
<evidence type="ECO:0000256" key="4">
    <source>
        <dbReference type="ARBA" id="ARBA00022825"/>
    </source>
</evidence>
<evidence type="ECO:0000256" key="2">
    <source>
        <dbReference type="ARBA" id="ARBA00022670"/>
    </source>
</evidence>
<comment type="similarity">
    <text evidence="1">Belongs to the peptidase S8 family.</text>
</comment>
<gene>
    <name evidence="6" type="ORF">S01H4_54829</name>
</gene>
<evidence type="ECO:0000259" key="5">
    <source>
        <dbReference type="Pfam" id="PF00082"/>
    </source>
</evidence>
<dbReference type="Pfam" id="PF00082">
    <property type="entry name" value="Peptidase_S8"/>
    <property type="match status" value="1"/>
</dbReference>
<dbReference type="PANTHER" id="PTHR43806">
    <property type="entry name" value="PEPTIDASE S8"/>
    <property type="match status" value="1"/>
</dbReference>
<keyword evidence="3" id="KW-0378">Hydrolase</keyword>
<proteinExistence type="inferred from homology"/>
<dbReference type="GO" id="GO:0006508">
    <property type="term" value="P:proteolysis"/>
    <property type="evidence" value="ECO:0007669"/>
    <property type="project" value="UniProtKB-KW"/>
</dbReference>
<feature type="domain" description="Peptidase S8/S53" evidence="5">
    <location>
        <begin position="18"/>
        <end position="250"/>
    </location>
</feature>
<evidence type="ECO:0000313" key="6">
    <source>
        <dbReference type="EMBL" id="GAH15861.1"/>
    </source>
</evidence>
<evidence type="ECO:0000256" key="3">
    <source>
        <dbReference type="ARBA" id="ARBA00022801"/>
    </source>
</evidence>